<evidence type="ECO:0000313" key="2">
    <source>
        <dbReference type="Proteomes" id="UP000321915"/>
    </source>
</evidence>
<sequence length="101" mass="11809">MRNNRGRPLTDEWIEKLADCVEDGWPLREIEDTFGTSHRTMKKHFPDYQGADHTLSGEISQLLQKMGWTNDLAKHKSQTWNDRSFNGKTIWHKGGPMLVRE</sequence>
<dbReference type="RefSeq" id="YP_010660594.1">
    <property type="nucleotide sequence ID" value="NC_070877.1"/>
</dbReference>
<reference evidence="1 2" key="1">
    <citation type="submission" date="2019-07" db="EMBL/GenBank/DDBJ databases">
        <authorList>
            <person name="Abdullah A."/>
            <person name="Lima G.C."/>
            <person name="Cuneo C.K."/>
            <person name="Ennest D.C."/>
            <person name="Fritz K.J."/>
            <person name="Johnson B.T."/>
            <person name="Larson S.M."/>
            <person name="Lemunyete M.N."/>
            <person name="Murray M.B."/>
            <person name="Osmond D.E."/>
            <person name="Patras K.A."/>
            <person name="Ransibrahmanakul S."/>
            <person name="Simpson K.A."/>
            <person name="Thull B.S."/>
            <person name="Wetzel S."/>
            <person name="Bonilla J.A."/>
            <person name="Klyczek K."/>
            <person name="Garlena R.A."/>
            <person name="Russell D.A."/>
            <person name="Pope W.H."/>
            <person name="Jacobs-Sera D."/>
            <person name="Hatfull G.F."/>
        </authorList>
    </citation>
    <scope>NUCLEOTIDE SEQUENCE [LARGE SCALE GENOMIC DNA]</scope>
</reference>
<protein>
    <submittedName>
        <fullName evidence="1">Helix-turn-helix DNA binding domain protein</fullName>
    </submittedName>
</protein>
<keyword evidence="2" id="KW-1185">Reference proteome</keyword>
<dbReference type="Proteomes" id="UP000321915">
    <property type="component" value="Segment"/>
</dbReference>
<dbReference type="InterPro" id="IPR009057">
    <property type="entry name" value="Homeodomain-like_sf"/>
</dbReference>
<dbReference type="SUPFAM" id="SSF46689">
    <property type="entry name" value="Homeodomain-like"/>
    <property type="match status" value="1"/>
</dbReference>
<dbReference type="EMBL" id="MN183282">
    <property type="protein sequence ID" value="QED11716.1"/>
    <property type="molecule type" value="Genomic_DNA"/>
</dbReference>
<accession>A0A5B8WKE2</accession>
<organism evidence="1 2">
    <name type="scientific">Arthrobacter phage Qui</name>
    <dbReference type="NCBI Taxonomy" id="2603260"/>
    <lineage>
        <taxon>Viruses</taxon>
        <taxon>Duplodnaviria</taxon>
        <taxon>Heunggongvirae</taxon>
        <taxon>Uroviricota</taxon>
        <taxon>Caudoviricetes</taxon>
        <taxon>Quivirus</taxon>
        <taxon>Quivirus qui</taxon>
    </lineage>
</organism>
<proteinExistence type="predicted"/>
<name>A0A5B8WKE2_9CAUD</name>
<dbReference type="KEGG" id="vg:77936588"/>
<evidence type="ECO:0000313" key="1">
    <source>
        <dbReference type="EMBL" id="QED11716.1"/>
    </source>
</evidence>
<dbReference type="GeneID" id="77936588"/>
<gene>
    <name evidence="1" type="primary">228</name>
    <name evidence="1" type="ORF">SEA_QUI_228</name>
</gene>